<dbReference type="Gene3D" id="2.60.40.10">
    <property type="entry name" value="Immunoglobulins"/>
    <property type="match status" value="1"/>
</dbReference>
<evidence type="ECO:0000259" key="8">
    <source>
        <dbReference type="PROSITE" id="PS50835"/>
    </source>
</evidence>
<keyword evidence="6" id="KW-0812">Transmembrane</keyword>
<name>A0A8C5G030_GOUWI</name>
<dbReference type="SUPFAM" id="SSF48726">
    <property type="entry name" value="Immunoglobulin"/>
    <property type="match status" value="1"/>
</dbReference>
<keyword evidence="4" id="KW-0325">Glycoprotein</keyword>
<organism evidence="9 10">
    <name type="scientific">Gouania willdenowi</name>
    <name type="common">Blunt-snouted clingfish</name>
    <name type="synonym">Lepadogaster willdenowi</name>
    <dbReference type="NCBI Taxonomy" id="441366"/>
    <lineage>
        <taxon>Eukaryota</taxon>
        <taxon>Metazoa</taxon>
        <taxon>Chordata</taxon>
        <taxon>Craniata</taxon>
        <taxon>Vertebrata</taxon>
        <taxon>Euteleostomi</taxon>
        <taxon>Actinopterygii</taxon>
        <taxon>Neopterygii</taxon>
        <taxon>Teleostei</taxon>
        <taxon>Neoteleostei</taxon>
        <taxon>Acanthomorphata</taxon>
        <taxon>Ovalentaria</taxon>
        <taxon>Blenniimorphae</taxon>
        <taxon>Blenniiformes</taxon>
        <taxon>Gobiesocoidei</taxon>
        <taxon>Gobiesocidae</taxon>
        <taxon>Gobiesocinae</taxon>
        <taxon>Gouania</taxon>
    </lineage>
</organism>
<keyword evidence="6" id="KW-1133">Transmembrane helix</keyword>
<comment type="subcellular location">
    <subcellularLocation>
        <location evidence="1">Membrane</location>
        <topology evidence="1">Single-pass type I membrane protein</topology>
    </subcellularLocation>
</comment>
<evidence type="ECO:0000313" key="10">
    <source>
        <dbReference type="Proteomes" id="UP000694680"/>
    </source>
</evidence>
<dbReference type="PANTHER" id="PTHR11640:SF31">
    <property type="entry name" value="IRREGULAR CHIASM C-ROUGHEST PROTEIN-RELATED"/>
    <property type="match status" value="1"/>
</dbReference>
<dbReference type="GO" id="GO:0005911">
    <property type="term" value="C:cell-cell junction"/>
    <property type="evidence" value="ECO:0007669"/>
    <property type="project" value="TreeGrafter"/>
</dbReference>
<gene>
    <name evidence="9" type="primary">tmigd1</name>
</gene>
<accession>A0A8C5G030</accession>
<keyword evidence="3" id="KW-1015">Disulfide bond</keyword>
<reference evidence="9" key="2">
    <citation type="submission" date="2025-08" db="UniProtKB">
        <authorList>
            <consortium name="Ensembl"/>
        </authorList>
    </citation>
    <scope>IDENTIFICATION</scope>
</reference>
<feature type="signal peptide" evidence="7">
    <location>
        <begin position="1"/>
        <end position="22"/>
    </location>
</feature>
<dbReference type="SMART" id="SM00409">
    <property type="entry name" value="IG"/>
    <property type="match status" value="2"/>
</dbReference>
<evidence type="ECO:0000256" key="1">
    <source>
        <dbReference type="ARBA" id="ARBA00004479"/>
    </source>
</evidence>
<evidence type="ECO:0000256" key="2">
    <source>
        <dbReference type="ARBA" id="ARBA00023136"/>
    </source>
</evidence>
<dbReference type="InterPro" id="IPR007110">
    <property type="entry name" value="Ig-like_dom"/>
</dbReference>
<dbReference type="InterPro" id="IPR003599">
    <property type="entry name" value="Ig_sub"/>
</dbReference>
<dbReference type="InterPro" id="IPR036179">
    <property type="entry name" value="Ig-like_dom_sf"/>
</dbReference>
<feature type="chain" id="PRO_5034589120" description="Ig-like domain-containing protein" evidence="7">
    <location>
        <begin position="23"/>
        <end position="256"/>
    </location>
</feature>
<keyword evidence="7" id="KW-0732">Signal</keyword>
<dbReference type="InterPro" id="IPR051275">
    <property type="entry name" value="Cell_adhesion_signaling"/>
</dbReference>
<dbReference type="PANTHER" id="PTHR11640">
    <property type="entry name" value="NEPHRIN"/>
    <property type="match status" value="1"/>
</dbReference>
<dbReference type="AlphaFoldDB" id="A0A8C5G030"/>
<evidence type="ECO:0000256" key="5">
    <source>
        <dbReference type="ARBA" id="ARBA00023319"/>
    </source>
</evidence>
<keyword evidence="5" id="KW-0393">Immunoglobulin domain</keyword>
<keyword evidence="10" id="KW-1185">Reference proteome</keyword>
<dbReference type="Proteomes" id="UP000694680">
    <property type="component" value="Chromosome 14"/>
</dbReference>
<evidence type="ECO:0000256" key="3">
    <source>
        <dbReference type="ARBA" id="ARBA00023157"/>
    </source>
</evidence>
<dbReference type="GO" id="GO:0098609">
    <property type="term" value="P:cell-cell adhesion"/>
    <property type="evidence" value="ECO:0007669"/>
    <property type="project" value="TreeGrafter"/>
</dbReference>
<keyword evidence="2 6" id="KW-0472">Membrane</keyword>
<dbReference type="GO" id="GO:0005886">
    <property type="term" value="C:plasma membrane"/>
    <property type="evidence" value="ECO:0007669"/>
    <property type="project" value="TreeGrafter"/>
</dbReference>
<dbReference type="PROSITE" id="PS50835">
    <property type="entry name" value="IG_LIKE"/>
    <property type="match status" value="2"/>
</dbReference>
<dbReference type="GO" id="GO:0050839">
    <property type="term" value="F:cell adhesion molecule binding"/>
    <property type="evidence" value="ECO:0007669"/>
    <property type="project" value="TreeGrafter"/>
</dbReference>
<feature type="domain" description="Ig-like" evidence="8">
    <location>
        <begin position="29"/>
        <end position="117"/>
    </location>
</feature>
<evidence type="ECO:0000256" key="6">
    <source>
        <dbReference type="SAM" id="Phobius"/>
    </source>
</evidence>
<protein>
    <recommendedName>
        <fullName evidence="8">Ig-like domain-containing protein</fullName>
    </recommendedName>
</protein>
<feature type="domain" description="Ig-like" evidence="8">
    <location>
        <begin position="124"/>
        <end position="213"/>
    </location>
</feature>
<dbReference type="InterPro" id="IPR013783">
    <property type="entry name" value="Ig-like_fold"/>
</dbReference>
<proteinExistence type="predicted"/>
<evidence type="ECO:0000256" key="7">
    <source>
        <dbReference type="SAM" id="SignalP"/>
    </source>
</evidence>
<evidence type="ECO:0000256" key="4">
    <source>
        <dbReference type="ARBA" id="ARBA00023180"/>
    </source>
</evidence>
<sequence length="256" mass="27873">MMLMLKVISLLLLLHCGCQTFGLEIQSDPGVNGDGVVQVDLEKTVSLVCAHDSTGSGTGEDEHEELVWLRNGAEVALKDENRKGHSSVCVTPVIHEDNRATFTCHLRGNTSVRTSVTLDVIYLPQLSGSEHITVENEAMLVLQCDIWANPPVSSVKWTMNGTAVDLVGGGFILTNDGFKSQLAAGSVEESLHQGTYQCMADGKYSKLFHVTVTEKTMKFPLYPMIAAVVVVSLTTILAVVARWKRIVQVNKTETTQ</sequence>
<reference evidence="9" key="1">
    <citation type="submission" date="2020-06" db="EMBL/GenBank/DDBJ databases">
        <authorList>
            <consortium name="Wellcome Sanger Institute Data Sharing"/>
        </authorList>
    </citation>
    <scope>NUCLEOTIDE SEQUENCE [LARGE SCALE GENOMIC DNA]</scope>
</reference>
<dbReference type="Ensembl" id="ENSGWIT00000005186.1">
    <property type="protein sequence ID" value="ENSGWIP00000004844.1"/>
    <property type="gene ID" value="ENSGWIG00000002569.1"/>
</dbReference>
<feature type="transmembrane region" description="Helical" evidence="6">
    <location>
        <begin position="221"/>
        <end position="241"/>
    </location>
</feature>
<reference evidence="9" key="3">
    <citation type="submission" date="2025-09" db="UniProtKB">
        <authorList>
            <consortium name="Ensembl"/>
        </authorList>
    </citation>
    <scope>IDENTIFICATION</scope>
</reference>
<evidence type="ECO:0000313" key="9">
    <source>
        <dbReference type="Ensembl" id="ENSGWIP00000004844.1"/>
    </source>
</evidence>